<dbReference type="Proteomes" id="UP000005561">
    <property type="component" value="Unassembled WGS sequence"/>
</dbReference>
<name>C6LM12_9FIRM</name>
<evidence type="ECO:0000313" key="2">
    <source>
        <dbReference type="EMBL" id="EET58324.1"/>
    </source>
</evidence>
<dbReference type="OrthoDB" id="2599257at2"/>
<proteinExistence type="predicted"/>
<keyword evidence="3" id="KW-1185">Reference proteome</keyword>
<accession>C6LM12</accession>
<evidence type="ECO:0000256" key="1">
    <source>
        <dbReference type="SAM" id="Phobius"/>
    </source>
</evidence>
<feature type="transmembrane region" description="Helical" evidence="1">
    <location>
        <begin position="95"/>
        <end position="117"/>
    </location>
</feature>
<protein>
    <submittedName>
        <fullName evidence="2">Uncharacterized protein</fullName>
    </submittedName>
</protein>
<dbReference type="eggNOG" id="ENOG502ZCD3">
    <property type="taxonomic scope" value="Bacteria"/>
</dbReference>
<gene>
    <name evidence="2" type="ORF">BRYFOR_09711</name>
</gene>
<feature type="transmembrane region" description="Helical" evidence="1">
    <location>
        <begin position="123"/>
        <end position="145"/>
    </location>
</feature>
<evidence type="ECO:0000313" key="3">
    <source>
        <dbReference type="Proteomes" id="UP000005561"/>
    </source>
</evidence>
<keyword evidence="1" id="KW-0812">Transmembrane</keyword>
<dbReference type="RefSeq" id="WP_006864463.1">
    <property type="nucleotide sequence ID" value="NZ_ACCL02000036.1"/>
</dbReference>
<dbReference type="STRING" id="168384.SAMN05660368_04172"/>
<dbReference type="EMBL" id="ACCL02000036">
    <property type="protein sequence ID" value="EET58324.1"/>
    <property type="molecule type" value="Genomic_DNA"/>
</dbReference>
<keyword evidence="1" id="KW-0472">Membrane</keyword>
<organism evidence="2 3">
    <name type="scientific">Marvinbryantia formatexigens DSM 14469</name>
    <dbReference type="NCBI Taxonomy" id="478749"/>
    <lineage>
        <taxon>Bacteria</taxon>
        <taxon>Bacillati</taxon>
        <taxon>Bacillota</taxon>
        <taxon>Clostridia</taxon>
        <taxon>Lachnospirales</taxon>
        <taxon>Lachnospiraceae</taxon>
        <taxon>Marvinbryantia</taxon>
    </lineage>
</organism>
<dbReference type="AlphaFoldDB" id="C6LM12"/>
<sequence length="179" mass="20543">MNEKKENGFIGFDYKEIKTDSGQAPFILDGYENFGWQIDGHFDMEKKLHGKDRTVIRMKRDRKIMNRAELTRLQRNFEDCLDQIRKLEQSKESTADIVSMAVGIVGTAFMAGSTFAVTVQSPNIPLCIVLGVPGLIGWILPYFIYKAVVKRKTEEITPFIEAKYDEIYEICEKGSKLLY</sequence>
<comment type="caution">
    <text evidence="2">The sequence shown here is derived from an EMBL/GenBank/DDBJ whole genome shotgun (WGS) entry which is preliminary data.</text>
</comment>
<keyword evidence="1" id="KW-1133">Transmembrane helix</keyword>
<reference evidence="2" key="1">
    <citation type="submission" date="2009-07" db="EMBL/GenBank/DDBJ databases">
        <authorList>
            <person name="Weinstock G."/>
            <person name="Sodergren E."/>
            <person name="Clifton S."/>
            <person name="Fulton L."/>
            <person name="Fulton B."/>
            <person name="Courtney L."/>
            <person name="Fronick C."/>
            <person name="Harrison M."/>
            <person name="Strong C."/>
            <person name="Farmer C."/>
            <person name="Delahaunty K."/>
            <person name="Markovic C."/>
            <person name="Hall O."/>
            <person name="Minx P."/>
            <person name="Tomlinson C."/>
            <person name="Mitreva M."/>
            <person name="Nelson J."/>
            <person name="Hou S."/>
            <person name="Wollam A."/>
            <person name="Pepin K.H."/>
            <person name="Johnson M."/>
            <person name="Bhonagiri V."/>
            <person name="Nash W.E."/>
            <person name="Warren W."/>
            <person name="Chinwalla A."/>
            <person name="Mardis E.R."/>
            <person name="Wilson R.K."/>
        </authorList>
    </citation>
    <scope>NUCLEOTIDE SEQUENCE [LARGE SCALE GENOMIC DNA]</scope>
    <source>
        <strain evidence="2">DSM 14469</strain>
    </source>
</reference>